<protein>
    <submittedName>
        <fullName evidence="5">AraC family transcriptional regulator</fullName>
    </submittedName>
</protein>
<dbReference type="SMART" id="SM00342">
    <property type="entry name" value="HTH_ARAC"/>
    <property type="match status" value="1"/>
</dbReference>
<dbReference type="InterPro" id="IPR018060">
    <property type="entry name" value="HTH_AraC"/>
</dbReference>
<dbReference type="GO" id="GO:0003700">
    <property type="term" value="F:DNA-binding transcription factor activity"/>
    <property type="evidence" value="ECO:0007669"/>
    <property type="project" value="InterPro"/>
</dbReference>
<reference evidence="5" key="1">
    <citation type="journal article" date="2020" name="mSystems">
        <title>Genome- and Community-Level Interaction Insights into Carbon Utilization and Element Cycling Functions of Hydrothermarchaeota in Hydrothermal Sediment.</title>
        <authorList>
            <person name="Zhou Z."/>
            <person name="Liu Y."/>
            <person name="Xu W."/>
            <person name="Pan J."/>
            <person name="Luo Z.H."/>
            <person name="Li M."/>
        </authorList>
    </citation>
    <scope>NUCLEOTIDE SEQUENCE [LARGE SCALE GENOMIC DNA]</scope>
    <source>
        <strain evidence="5">HyVt-513</strain>
    </source>
</reference>
<evidence type="ECO:0000259" key="4">
    <source>
        <dbReference type="PROSITE" id="PS01124"/>
    </source>
</evidence>
<dbReference type="PROSITE" id="PS00041">
    <property type="entry name" value="HTH_ARAC_FAMILY_1"/>
    <property type="match status" value="1"/>
</dbReference>
<comment type="caution">
    <text evidence="5">The sequence shown here is derived from an EMBL/GenBank/DDBJ whole genome shotgun (WGS) entry which is preliminary data.</text>
</comment>
<feature type="domain" description="HTH araC/xylS-type" evidence="4">
    <location>
        <begin position="25"/>
        <end position="121"/>
    </location>
</feature>
<evidence type="ECO:0000313" key="5">
    <source>
        <dbReference type="EMBL" id="HFC03397.1"/>
    </source>
</evidence>
<keyword evidence="1" id="KW-0805">Transcription regulation</keyword>
<dbReference type="PROSITE" id="PS01124">
    <property type="entry name" value="HTH_ARAC_FAMILY_2"/>
    <property type="match status" value="1"/>
</dbReference>
<dbReference type="Gene3D" id="1.10.10.60">
    <property type="entry name" value="Homeodomain-like"/>
    <property type="match status" value="2"/>
</dbReference>
<dbReference type="InterPro" id="IPR009057">
    <property type="entry name" value="Homeodomain-like_sf"/>
</dbReference>
<gene>
    <name evidence="5" type="ORF">ENJ74_00865</name>
</gene>
<dbReference type="EMBL" id="DRNO01000063">
    <property type="protein sequence ID" value="HFC03397.1"/>
    <property type="molecule type" value="Genomic_DNA"/>
</dbReference>
<evidence type="ECO:0000256" key="3">
    <source>
        <dbReference type="ARBA" id="ARBA00023163"/>
    </source>
</evidence>
<evidence type="ECO:0000256" key="2">
    <source>
        <dbReference type="ARBA" id="ARBA00023125"/>
    </source>
</evidence>
<sequence length="121" mass="14008">GLLDDLFDRVAVIRHDGKSTDPLTDSVARFLDERLDDPPGLDEISRHFGYHPDALNRRFKRRFGLSLRAYLIDRRLHRAKALLLEGKHSIAQVAAETGFYDQSHFIKAFKKAYSLPPKEYR</sequence>
<dbReference type="GO" id="GO:0043565">
    <property type="term" value="F:sequence-specific DNA binding"/>
    <property type="evidence" value="ECO:0007669"/>
    <property type="project" value="InterPro"/>
</dbReference>
<dbReference type="PANTHER" id="PTHR46796:SF2">
    <property type="entry name" value="TRANSCRIPTIONAL REGULATORY PROTEIN"/>
    <property type="match status" value="1"/>
</dbReference>
<dbReference type="SUPFAM" id="SSF46689">
    <property type="entry name" value="Homeodomain-like"/>
    <property type="match status" value="2"/>
</dbReference>
<evidence type="ECO:0000256" key="1">
    <source>
        <dbReference type="ARBA" id="ARBA00023015"/>
    </source>
</evidence>
<dbReference type="Pfam" id="PF12833">
    <property type="entry name" value="HTH_18"/>
    <property type="match status" value="1"/>
</dbReference>
<dbReference type="InterPro" id="IPR018062">
    <property type="entry name" value="HTH_AraC-typ_CS"/>
</dbReference>
<dbReference type="AlphaFoldDB" id="A0A7V2SI06"/>
<accession>A0A7V2SI06</accession>
<feature type="non-terminal residue" evidence="5">
    <location>
        <position position="1"/>
    </location>
</feature>
<dbReference type="InterPro" id="IPR020449">
    <property type="entry name" value="Tscrpt_reg_AraC-type_HTH"/>
</dbReference>
<dbReference type="InterPro" id="IPR050204">
    <property type="entry name" value="AraC_XylS_family_regulators"/>
</dbReference>
<dbReference type="Proteomes" id="UP000885722">
    <property type="component" value="Unassembled WGS sequence"/>
</dbReference>
<proteinExistence type="predicted"/>
<keyword evidence="3" id="KW-0804">Transcription</keyword>
<organism evidence="5">
    <name type="scientific">Nitratifractor salsuginis</name>
    <dbReference type="NCBI Taxonomy" id="269261"/>
    <lineage>
        <taxon>Bacteria</taxon>
        <taxon>Pseudomonadati</taxon>
        <taxon>Campylobacterota</taxon>
        <taxon>Epsilonproteobacteria</taxon>
        <taxon>Campylobacterales</taxon>
        <taxon>Sulfurovaceae</taxon>
        <taxon>Nitratifractor</taxon>
    </lineage>
</organism>
<name>A0A7V2SI06_9BACT</name>
<dbReference type="PANTHER" id="PTHR46796">
    <property type="entry name" value="HTH-TYPE TRANSCRIPTIONAL ACTIVATOR RHAS-RELATED"/>
    <property type="match status" value="1"/>
</dbReference>
<keyword evidence="2" id="KW-0238">DNA-binding</keyword>
<dbReference type="PRINTS" id="PR00032">
    <property type="entry name" value="HTHARAC"/>
</dbReference>